<evidence type="ECO:0000313" key="5">
    <source>
        <dbReference type="EMBL" id="VUF15700.1"/>
    </source>
</evidence>
<protein>
    <recommendedName>
        <fullName evidence="3">Toxin</fullName>
    </recommendedName>
</protein>
<dbReference type="AlphaFoldDB" id="A0A564G781"/>
<comment type="similarity">
    <text evidence="1 3">Belongs to the RelE toxin family.</text>
</comment>
<evidence type="ECO:0000256" key="1">
    <source>
        <dbReference type="ARBA" id="ARBA00006226"/>
    </source>
</evidence>
<dbReference type="InterPro" id="IPR007712">
    <property type="entry name" value="RelE/ParE_toxin"/>
</dbReference>
<evidence type="ECO:0000313" key="7">
    <source>
        <dbReference type="Proteomes" id="UP001055303"/>
    </source>
</evidence>
<dbReference type="Pfam" id="PF05016">
    <property type="entry name" value="ParE_toxin"/>
    <property type="match status" value="1"/>
</dbReference>
<evidence type="ECO:0000256" key="3">
    <source>
        <dbReference type="PIRNR" id="PIRNR029218"/>
    </source>
</evidence>
<keyword evidence="7" id="KW-1185">Reference proteome</keyword>
<proteinExistence type="inferred from homology"/>
<evidence type="ECO:0000256" key="2">
    <source>
        <dbReference type="ARBA" id="ARBA00022649"/>
    </source>
</evidence>
<dbReference type="OrthoDB" id="7173315at2"/>
<accession>A0A564G781</accession>
<dbReference type="RefSeq" id="WP_144768525.1">
    <property type="nucleotide sequence ID" value="NZ_BPQI01000091.1"/>
</dbReference>
<dbReference type="EMBL" id="CABFVH010000066">
    <property type="protein sequence ID" value="VUF15700.1"/>
    <property type="molecule type" value="Genomic_DNA"/>
</dbReference>
<reference evidence="4" key="3">
    <citation type="submission" date="2021-08" db="EMBL/GenBank/DDBJ databases">
        <authorList>
            <person name="Tani A."/>
            <person name="Ola A."/>
            <person name="Ogura Y."/>
            <person name="Katsura K."/>
            <person name="Hayashi T."/>
        </authorList>
    </citation>
    <scope>NUCLEOTIDE SEQUENCE</scope>
    <source>
        <strain evidence="4">DSM 22415</strain>
    </source>
</reference>
<dbReference type="InterPro" id="IPR051803">
    <property type="entry name" value="TA_system_RelE-like_toxin"/>
</dbReference>
<dbReference type="InterPro" id="IPR028344">
    <property type="entry name" value="ParE1/4"/>
</dbReference>
<keyword evidence="2" id="KW-1277">Toxin-antitoxin system</keyword>
<dbReference type="Gene3D" id="3.30.2310.20">
    <property type="entry name" value="RelE-like"/>
    <property type="match status" value="1"/>
</dbReference>
<dbReference type="InterPro" id="IPR035093">
    <property type="entry name" value="RelE/ParE_toxin_dom_sf"/>
</dbReference>
<dbReference type="PANTHER" id="PTHR33755:SF9">
    <property type="entry name" value="TOXIN PARE1"/>
    <property type="match status" value="1"/>
</dbReference>
<dbReference type="EMBL" id="BPQI01000091">
    <property type="protein sequence ID" value="GJD57232.1"/>
    <property type="molecule type" value="Genomic_DNA"/>
</dbReference>
<organism evidence="5 6">
    <name type="scientific">Methylobacterium dankookense</name>
    <dbReference type="NCBI Taxonomy" id="560405"/>
    <lineage>
        <taxon>Bacteria</taxon>
        <taxon>Pseudomonadati</taxon>
        <taxon>Pseudomonadota</taxon>
        <taxon>Alphaproteobacteria</taxon>
        <taxon>Hyphomicrobiales</taxon>
        <taxon>Methylobacteriaceae</taxon>
        <taxon>Methylobacterium</taxon>
    </lineage>
</organism>
<reference evidence="4" key="2">
    <citation type="journal article" date="2021" name="Front. Microbiol.">
        <title>Comprehensive Comparative Genomics and Phenotyping of Methylobacterium Species.</title>
        <authorList>
            <person name="Alessa O."/>
            <person name="Ogura Y."/>
            <person name="Fujitani Y."/>
            <person name="Takami H."/>
            <person name="Hayashi T."/>
            <person name="Sahin N."/>
            <person name="Tani A."/>
        </authorList>
    </citation>
    <scope>NUCLEOTIDE SEQUENCE</scope>
    <source>
        <strain evidence="4">DSM 22415</strain>
    </source>
</reference>
<dbReference type="PANTHER" id="PTHR33755">
    <property type="entry name" value="TOXIN PARE1-RELATED"/>
    <property type="match status" value="1"/>
</dbReference>
<evidence type="ECO:0000313" key="4">
    <source>
        <dbReference type="EMBL" id="GJD57232.1"/>
    </source>
</evidence>
<dbReference type="Proteomes" id="UP000401717">
    <property type="component" value="Unassembled WGS sequence"/>
</dbReference>
<sequence>MRVRLSAAARRDLSGIWTYSAKRWNEAQADRYVRLFAESFDGLARGSLKGRSADDIRTGYFKLAVGSHLVFYRMGTAGVIEVVRILHKRMDIDRHL</sequence>
<reference evidence="5 6" key="1">
    <citation type="submission" date="2019-06" db="EMBL/GenBank/DDBJ databases">
        <authorList>
            <person name="Rodrigo-Torres L."/>
            <person name="Arahal R. D."/>
            <person name="Lucena T."/>
        </authorList>
    </citation>
    <scope>NUCLEOTIDE SEQUENCE [LARGE SCALE GENOMIC DNA]</scope>
    <source>
        <strain evidence="5 6">SW08-7</strain>
    </source>
</reference>
<evidence type="ECO:0000313" key="6">
    <source>
        <dbReference type="Proteomes" id="UP000401717"/>
    </source>
</evidence>
<dbReference type="PIRSF" id="PIRSF029218">
    <property type="entry name" value="ParE"/>
    <property type="match status" value="1"/>
</dbReference>
<dbReference type="Proteomes" id="UP001055303">
    <property type="component" value="Unassembled WGS sequence"/>
</dbReference>
<gene>
    <name evidence="5" type="primary">parE1_2</name>
    <name evidence="4" type="ORF">IFDJLNFL_3133</name>
    <name evidence="5" type="ORF">MTDSW087_05444</name>
</gene>
<name>A0A564G781_9HYPH</name>